<name>A0A6N1AWS9_9PROT</name>
<dbReference type="KEGG" id="aoz:HUE56_29595"/>
<dbReference type="Proteomes" id="UP000509702">
    <property type="component" value="Plasmid unnamed7"/>
</dbReference>
<keyword evidence="2" id="KW-0812">Transmembrane</keyword>
<keyword evidence="2" id="KW-1133">Transmembrane helix</keyword>
<feature type="transmembrane region" description="Helical" evidence="2">
    <location>
        <begin position="12"/>
        <end position="32"/>
    </location>
</feature>
<keyword evidence="2" id="KW-0472">Membrane</keyword>
<organism evidence="3 4">
    <name type="scientific">Azospirillum oryzae</name>
    <dbReference type="NCBI Taxonomy" id="286727"/>
    <lineage>
        <taxon>Bacteria</taxon>
        <taxon>Pseudomonadati</taxon>
        <taxon>Pseudomonadota</taxon>
        <taxon>Alphaproteobacteria</taxon>
        <taxon>Rhodospirillales</taxon>
        <taxon>Azospirillaceae</taxon>
        <taxon>Azospirillum</taxon>
    </lineage>
</organism>
<reference evidence="3 4" key="1">
    <citation type="submission" date="2020-06" db="EMBL/GenBank/DDBJ databases">
        <title>Complete genome of Azosprillum oryzae KACC14407.</title>
        <authorList>
            <person name="Kim M."/>
            <person name="Park Y.-J."/>
            <person name="Shin J.-H."/>
        </authorList>
    </citation>
    <scope>NUCLEOTIDE SEQUENCE [LARGE SCALE GENOMIC DNA]</scope>
    <source>
        <strain evidence="3 4">KACC 14407</strain>
        <plasmid evidence="3 4">unnamed7</plasmid>
    </source>
</reference>
<dbReference type="EMBL" id="CP054622">
    <property type="protein sequence ID" value="QKS54657.1"/>
    <property type="molecule type" value="Genomic_DNA"/>
</dbReference>
<dbReference type="AlphaFoldDB" id="A0A6N1AWS9"/>
<dbReference type="RefSeq" id="WP_109154777.1">
    <property type="nucleotide sequence ID" value="NZ_BSOV01000001.1"/>
</dbReference>
<keyword evidence="3" id="KW-0614">Plasmid</keyword>
<feature type="compositionally biased region" description="Basic and acidic residues" evidence="1">
    <location>
        <begin position="64"/>
        <end position="75"/>
    </location>
</feature>
<protein>
    <submittedName>
        <fullName evidence="3">Uncharacterized protein</fullName>
    </submittedName>
</protein>
<geneLocation type="plasmid" evidence="3 4">
    <name>unnamed7</name>
</geneLocation>
<sequence length="87" mass="9431">MTEIFKPVLKAFVLAMIALYAIYLVAGFLFALGEADTLRKAQENLLLRTKCDAEAMGVGYVARKPGEPDPCEPFRPKPAAEAPSSSN</sequence>
<evidence type="ECO:0000313" key="3">
    <source>
        <dbReference type="EMBL" id="QKS54657.1"/>
    </source>
</evidence>
<evidence type="ECO:0000256" key="2">
    <source>
        <dbReference type="SAM" id="Phobius"/>
    </source>
</evidence>
<evidence type="ECO:0000313" key="4">
    <source>
        <dbReference type="Proteomes" id="UP000509702"/>
    </source>
</evidence>
<feature type="region of interest" description="Disordered" evidence="1">
    <location>
        <begin position="63"/>
        <end position="87"/>
    </location>
</feature>
<keyword evidence="4" id="KW-1185">Reference proteome</keyword>
<evidence type="ECO:0000256" key="1">
    <source>
        <dbReference type="SAM" id="MobiDB-lite"/>
    </source>
</evidence>
<gene>
    <name evidence="3" type="ORF">HUE56_29595</name>
</gene>
<proteinExistence type="predicted"/>
<accession>A0A6N1AWS9</accession>